<dbReference type="PROSITE" id="PS50112">
    <property type="entry name" value="PAS"/>
    <property type="match status" value="1"/>
</dbReference>
<organism evidence="17 18">
    <name type="scientific">Pelotomaculum propionicicum</name>
    <dbReference type="NCBI Taxonomy" id="258475"/>
    <lineage>
        <taxon>Bacteria</taxon>
        <taxon>Bacillati</taxon>
        <taxon>Bacillota</taxon>
        <taxon>Clostridia</taxon>
        <taxon>Eubacteriales</taxon>
        <taxon>Desulfotomaculaceae</taxon>
        <taxon>Pelotomaculum</taxon>
    </lineage>
</organism>
<dbReference type="Gene3D" id="3.30.565.10">
    <property type="entry name" value="Histidine kinase-like ATPase, C-terminal domain"/>
    <property type="match status" value="1"/>
</dbReference>
<evidence type="ECO:0000256" key="4">
    <source>
        <dbReference type="ARBA" id="ARBA00022475"/>
    </source>
</evidence>
<dbReference type="InterPro" id="IPR004358">
    <property type="entry name" value="Sig_transdc_His_kin-like_C"/>
</dbReference>
<dbReference type="SUPFAM" id="SSF103190">
    <property type="entry name" value="Sensory domain-like"/>
    <property type="match status" value="1"/>
</dbReference>
<reference evidence="17 18" key="1">
    <citation type="journal article" date="2018" name="Environ. Microbiol.">
        <title>Novel energy conservation strategies and behaviour of Pelotomaculum schinkii driving syntrophic propionate catabolism.</title>
        <authorList>
            <person name="Hidalgo-Ahumada C.A.P."/>
            <person name="Nobu M.K."/>
            <person name="Narihiro T."/>
            <person name="Tamaki H."/>
            <person name="Liu W.T."/>
            <person name="Kamagata Y."/>
            <person name="Stams A.J.M."/>
            <person name="Imachi H."/>
            <person name="Sousa D.Z."/>
        </authorList>
    </citation>
    <scope>NUCLEOTIDE SEQUENCE [LARGE SCALE GENOMIC DNA]</scope>
    <source>
        <strain evidence="17 18">MGP</strain>
    </source>
</reference>
<dbReference type="GO" id="GO:0006355">
    <property type="term" value="P:regulation of DNA-templated transcription"/>
    <property type="evidence" value="ECO:0007669"/>
    <property type="project" value="InterPro"/>
</dbReference>
<dbReference type="SUPFAM" id="SSF55890">
    <property type="entry name" value="Sporulation response regulatory protein Spo0B"/>
    <property type="match status" value="1"/>
</dbReference>
<dbReference type="SMART" id="SM00387">
    <property type="entry name" value="HATPase_c"/>
    <property type="match status" value="1"/>
</dbReference>
<dbReference type="Proteomes" id="UP000297597">
    <property type="component" value="Unassembled WGS sequence"/>
</dbReference>
<evidence type="ECO:0000256" key="13">
    <source>
        <dbReference type="ARBA" id="ARBA00023136"/>
    </source>
</evidence>
<gene>
    <name evidence="17" type="primary">dcuS</name>
    <name evidence="17" type="ORF">Pmgp_00865</name>
</gene>
<evidence type="ECO:0000256" key="7">
    <source>
        <dbReference type="ARBA" id="ARBA00022692"/>
    </source>
</evidence>
<dbReference type="Pfam" id="PF17203">
    <property type="entry name" value="sCache_3_2"/>
    <property type="match status" value="1"/>
</dbReference>
<keyword evidence="12" id="KW-0902">Two-component regulatory system</keyword>
<dbReference type="OrthoDB" id="9792686at2"/>
<name>A0A4Y7RU63_9FIRM</name>
<comment type="caution">
    <text evidence="17">The sequence shown here is derived from an EMBL/GenBank/DDBJ whole genome shotgun (WGS) entry which is preliminary data.</text>
</comment>
<dbReference type="InterPro" id="IPR003594">
    <property type="entry name" value="HATPase_dom"/>
</dbReference>
<keyword evidence="9 17" id="KW-0418">Kinase</keyword>
<evidence type="ECO:0000256" key="10">
    <source>
        <dbReference type="ARBA" id="ARBA00022840"/>
    </source>
</evidence>
<evidence type="ECO:0000256" key="5">
    <source>
        <dbReference type="ARBA" id="ARBA00022553"/>
    </source>
</evidence>
<feature type="transmembrane region" description="Helical" evidence="14">
    <location>
        <begin position="15"/>
        <end position="35"/>
    </location>
</feature>
<comment type="subcellular location">
    <subcellularLocation>
        <location evidence="2">Cell membrane</location>
        <topology evidence="2">Multi-pass membrane protein</topology>
    </subcellularLocation>
</comment>
<evidence type="ECO:0000256" key="2">
    <source>
        <dbReference type="ARBA" id="ARBA00004651"/>
    </source>
</evidence>
<evidence type="ECO:0000256" key="1">
    <source>
        <dbReference type="ARBA" id="ARBA00000085"/>
    </source>
</evidence>
<dbReference type="PROSITE" id="PS50109">
    <property type="entry name" value="HIS_KIN"/>
    <property type="match status" value="1"/>
</dbReference>
<protein>
    <recommendedName>
        <fullName evidence="3">histidine kinase</fullName>
        <ecNumber evidence="3">2.7.13.3</ecNumber>
    </recommendedName>
</protein>
<dbReference type="AlphaFoldDB" id="A0A4Y7RU63"/>
<dbReference type="PRINTS" id="PR00344">
    <property type="entry name" value="BCTRLSENSOR"/>
</dbReference>
<proteinExistence type="predicted"/>
<dbReference type="InterPro" id="IPR036890">
    <property type="entry name" value="HATPase_C_sf"/>
</dbReference>
<evidence type="ECO:0000256" key="12">
    <source>
        <dbReference type="ARBA" id="ARBA00023012"/>
    </source>
</evidence>
<dbReference type="InterPro" id="IPR039506">
    <property type="entry name" value="SPOB_a"/>
</dbReference>
<dbReference type="CDD" id="cd16915">
    <property type="entry name" value="HATPase_DpiB-CitA-like"/>
    <property type="match status" value="1"/>
</dbReference>
<feature type="domain" description="Histidine kinase" evidence="15">
    <location>
        <begin position="338"/>
        <end position="533"/>
    </location>
</feature>
<dbReference type="CDD" id="cd00130">
    <property type="entry name" value="PAS"/>
    <property type="match status" value="1"/>
</dbReference>
<accession>A0A4Y7RU63</accession>
<evidence type="ECO:0000259" key="15">
    <source>
        <dbReference type="PROSITE" id="PS50109"/>
    </source>
</evidence>
<keyword evidence="13 14" id="KW-0472">Membrane</keyword>
<keyword evidence="6 17" id="KW-0808">Transferase</keyword>
<keyword evidence="8" id="KW-0547">Nucleotide-binding</keyword>
<dbReference type="InterPro" id="IPR029151">
    <property type="entry name" value="Sensor-like_sf"/>
</dbReference>
<feature type="transmembrane region" description="Helical" evidence="14">
    <location>
        <begin position="178"/>
        <end position="197"/>
    </location>
</feature>
<dbReference type="Gene3D" id="1.10.287.130">
    <property type="match status" value="1"/>
</dbReference>
<evidence type="ECO:0000256" key="6">
    <source>
        <dbReference type="ARBA" id="ARBA00022679"/>
    </source>
</evidence>
<dbReference type="EC" id="2.7.13.3" evidence="3"/>
<evidence type="ECO:0000256" key="8">
    <source>
        <dbReference type="ARBA" id="ARBA00022741"/>
    </source>
</evidence>
<evidence type="ECO:0000256" key="3">
    <source>
        <dbReference type="ARBA" id="ARBA00012438"/>
    </source>
</evidence>
<dbReference type="InterPro" id="IPR035965">
    <property type="entry name" value="PAS-like_dom_sf"/>
</dbReference>
<keyword evidence="7 14" id="KW-0812">Transmembrane</keyword>
<dbReference type="Pfam" id="PF00989">
    <property type="entry name" value="PAS"/>
    <property type="match status" value="1"/>
</dbReference>
<evidence type="ECO:0000256" key="11">
    <source>
        <dbReference type="ARBA" id="ARBA00022989"/>
    </source>
</evidence>
<keyword evidence="18" id="KW-1185">Reference proteome</keyword>
<evidence type="ECO:0000313" key="17">
    <source>
        <dbReference type="EMBL" id="TEB12534.1"/>
    </source>
</evidence>
<dbReference type="PANTHER" id="PTHR43547">
    <property type="entry name" value="TWO-COMPONENT HISTIDINE KINASE"/>
    <property type="match status" value="1"/>
</dbReference>
<dbReference type="InterPro" id="IPR005467">
    <property type="entry name" value="His_kinase_dom"/>
</dbReference>
<evidence type="ECO:0000313" key="18">
    <source>
        <dbReference type="Proteomes" id="UP000297597"/>
    </source>
</evidence>
<keyword evidence="4" id="KW-1003">Cell membrane</keyword>
<dbReference type="Pfam" id="PF02518">
    <property type="entry name" value="HATPase_c"/>
    <property type="match status" value="1"/>
</dbReference>
<dbReference type="Gene3D" id="3.30.450.20">
    <property type="entry name" value="PAS domain"/>
    <property type="match status" value="2"/>
</dbReference>
<dbReference type="GO" id="GO:0005524">
    <property type="term" value="F:ATP binding"/>
    <property type="evidence" value="ECO:0007669"/>
    <property type="project" value="UniProtKB-KW"/>
</dbReference>
<comment type="catalytic activity">
    <reaction evidence="1">
        <text>ATP + protein L-histidine = ADP + protein N-phospho-L-histidine.</text>
        <dbReference type="EC" id="2.7.13.3"/>
    </reaction>
</comment>
<dbReference type="GO" id="GO:0000155">
    <property type="term" value="F:phosphorelay sensor kinase activity"/>
    <property type="evidence" value="ECO:0007669"/>
    <property type="project" value="InterPro"/>
</dbReference>
<dbReference type="FunFam" id="3.30.450.20:FF:000018">
    <property type="entry name" value="Sensor histidine kinase DcuS"/>
    <property type="match status" value="1"/>
</dbReference>
<evidence type="ECO:0000256" key="9">
    <source>
        <dbReference type="ARBA" id="ARBA00022777"/>
    </source>
</evidence>
<sequence>MLKINPKYYNLSTKIAVLSFGSVFLSIIIGVFVVVERMSDSLEKEMGMRAMAIARTLAQFEEIQKNVGNPGGQNIIQPIVERTRLATGVEYVVVVDMEGTRYSHPVEDRIGKKFTDTDLSPALANNEYISKAQGVLGPSVRAFVPIKVDEGTRQVGVVIVGVLTPTKLSLLKYIQAQLYYSLGIGMIIGLLGSFYLAKKIKSAMFNMEPEEIARLLEERVAIFQAISEGMIAIDAKSRITIANSEAMRIIGKNEDEIIGSYIGDVIPGTRMPEVLSTGQAHLNSEMIINNTVVLANRVPIRFEGYIIGAVATFHAKTEANRLAEELTGVKSFIEALRVQNHEYMNKLHTIAGLIQLDKSQQALDYIFDITEEQQEITRIVSKNIFDHSIAGLLLGKYARAKELRINMVIDRQSSLSGLPPCLETGDMVAVIGNLIENAFDAVREEKQERRKIYFAIFDNINNLVIMVRDWGAGIPLEKRETIFQQGFTTKGSMNRGIGLYLVKRYVELAGGSITVNNMEEGGAEFTVIMPKDEYREAEG</sequence>
<evidence type="ECO:0000256" key="14">
    <source>
        <dbReference type="SAM" id="Phobius"/>
    </source>
</evidence>
<dbReference type="InterPro" id="IPR033463">
    <property type="entry name" value="sCache_3"/>
</dbReference>
<feature type="domain" description="PAS" evidence="16">
    <location>
        <begin position="208"/>
        <end position="259"/>
    </location>
</feature>
<dbReference type="PANTHER" id="PTHR43547:SF10">
    <property type="entry name" value="SENSOR HISTIDINE KINASE DCUS"/>
    <property type="match status" value="1"/>
</dbReference>
<dbReference type="InterPro" id="IPR000014">
    <property type="entry name" value="PAS"/>
</dbReference>
<dbReference type="Pfam" id="PF14689">
    <property type="entry name" value="SPOB_a"/>
    <property type="match status" value="1"/>
</dbReference>
<evidence type="ECO:0000259" key="16">
    <source>
        <dbReference type="PROSITE" id="PS50112"/>
    </source>
</evidence>
<keyword evidence="5" id="KW-0597">Phosphoprotein</keyword>
<dbReference type="InterPro" id="IPR013767">
    <property type="entry name" value="PAS_fold"/>
</dbReference>
<dbReference type="InterPro" id="IPR016120">
    <property type="entry name" value="Sig_transdc_His_kin_SpoOB"/>
</dbReference>
<dbReference type="GO" id="GO:0005886">
    <property type="term" value="C:plasma membrane"/>
    <property type="evidence" value="ECO:0007669"/>
    <property type="project" value="UniProtKB-SubCell"/>
</dbReference>
<keyword evidence="11 14" id="KW-1133">Transmembrane helix</keyword>
<dbReference type="RefSeq" id="WP_134212744.1">
    <property type="nucleotide sequence ID" value="NZ_QFFZ01000006.1"/>
</dbReference>
<keyword evidence="10" id="KW-0067">ATP-binding</keyword>
<dbReference type="EMBL" id="QFFZ01000006">
    <property type="protein sequence ID" value="TEB12534.1"/>
    <property type="molecule type" value="Genomic_DNA"/>
</dbReference>
<dbReference type="SUPFAM" id="SSF55785">
    <property type="entry name" value="PYP-like sensor domain (PAS domain)"/>
    <property type="match status" value="1"/>
</dbReference>
<dbReference type="SUPFAM" id="SSF55874">
    <property type="entry name" value="ATPase domain of HSP90 chaperone/DNA topoisomerase II/histidine kinase"/>
    <property type="match status" value="1"/>
</dbReference>
<dbReference type="SMART" id="SM00091">
    <property type="entry name" value="PAS"/>
    <property type="match status" value="1"/>
</dbReference>